<name>A0A0D2B5H0_9PEZI</name>
<dbReference type="EMBL" id="KN847535">
    <property type="protein sequence ID" value="KIW06459.1"/>
    <property type="molecule type" value="Genomic_DNA"/>
</dbReference>
<dbReference type="HOGENOM" id="CLU_790377_0_0_1"/>
<evidence type="ECO:0000313" key="2">
    <source>
        <dbReference type="Proteomes" id="UP000053259"/>
    </source>
</evidence>
<evidence type="ECO:0008006" key="3">
    <source>
        <dbReference type="Google" id="ProtNLM"/>
    </source>
</evidence>
<dbReference type="Proteomes" id="UP000053259">
    <property type="component" value="Unassembled WGS sequence"/>
</dbReference>
<protein>
    <recommendedName>
        <fullName evidence="3">F-box domain-containing protein</fullName>
    </recommendedName>
</protein>
<keyword evidence="2" id="KW-1185">Reference proteome</keyword>
<accession>A0A0D2B5H0</accession>
<dbReference type="InParanoid" id="A0A0D2B5H0"/>
<gene>
    <name evidence="1" type="ORF">PV09_02901</name>
</gene>
<dbReference type="VEuPathDB" id="FungiDB:PV09_02901"/>
<sequence length="351" mass="39453">MFGCIPLTFGRHESGNGRLRDILFSHCTFRFNKAKKPEAKTPELELECTDLPVTIIPSDMIHKSNPDRIGISDFPGEIRNQIYLYLSEPQDTEALLKVIGEEHMLNPAANMLLSCRKVYHEFRLLARPNYLSSYSLLENPHTLAMKNCPLPLSTIRTLIIQEHWQVVKTFWSNSNASVLTTNIDLCNVENIIIQLCLCGARSDIAIAWKVAHAMMSILDSSTYQSLQKVTLYICGCRLSRYSLSAAYRSQLLKLIVNIFNQASPRIFHGTLQYALPTPFSQFLATGIQDYKGAVTLPNTPKATLERSSSDSLRSITLDLLDSMQACGTGCVFDTSSTYQHPMYDASRTIKD</sequence>
<dbReference type="GeneID" id="27310874"/>
<organism evidence="1 2">
    <name type="scientific">Verruconis gallopava</name>
    <dbReference type="NCBI Taxonomy" id="253628"/>
    <lineage>
        <taxon>Eukaryota</taxon>
        <taxon>Fungi</taxon>
        <taxon>Dikarya</taxon>
        <taxon>Ascomycota</taxon>
        <taxon>Pezizomycotina</taxon>
        <taxon>Dothideomycetes</taxon>
        <taxon>Pleosporomycetidae</taxon>
        <taxon>Venturiales</taxon>
        <taxon>Sympoventuriaceae</taxon>
        <taxon>Verruconis</taxon>
    </lineage>
</organism>
<proteinExistence type="predicted"/>
<dbReference type="RefSeq" id="XP_016216328.1">
    <property type="nucleotide sequence ID" value="XM_016356022.1"/>
</dbReference>
<evidence type="ECO:0000313" key="1">
    <source>
        <dbReference type="EMBL" id="KIW06459.1"/>
    </source>
</evidence>
<reference evidence="1 2" key="1">
    <citation type="submission" date="2015-01" db="EMBL/GenBank/DDBJ databases">
        <title>The Genome Sequence of Ochroconis gallopava CBS43764.</title>
        <authorList>
            <consortium name="The Broad Institute Genomics Platform"/>
            <person name="Cuomo C."/>
            <person name="de Hoog S."/>
            <person name="Gorbushina A."/>
            <person name="Stielow B."/>
            <person name="Teixiera M."/>
            <person name="Abouelleil A."/>
            <person name="Chapman S.B."/>
            <person name="Priest M."/>
            <person name="Young S.K."/>
            <person name="Wortman J."/>
            <person name="Nusbaum C."/>
            <person name="Birren B."/>
        </authorList>
    </citation>
    <scope>NUCLEOTIDE SEQUENCE [LARGE SCALE GENOMIC DNA]</scope>
    <source>
        <strain evidence="1 2">CBS 43764</strain>
    </source>
</reference>
<dbReference type="AlphaFoldDB" id="A0A0D2B5H0"/>